<organism evidence="3 4">
    <name type="scientific">Microbacterium rhizosphaerae</name>
    <dbReference type="NCBI Taxonomy" id="1678237"/>
    <lineage>
        <taxon>Bacteria</taxon>
        <taxon>Bacillati</taxon>
        <taxon>Actinomycetota</taxon>
        <taxon>Actinomycetes</taxon>
        <taxon>Micrococcales</taxon>
        <taxon>Microbacteriaceae</taxon>
        <taxon>Microbacterium</taxon>
    </lineage>
</organism>
<dbReference type="PANTHER" id="PTHR35176">
    <property type="entry name" value="HEME OXYGENASE HI_0854-RELATED"/>
    <property type="match status" value="1"/>
</dbReference>
<name>A0ABZ0SNV9_9MICO</name>
<dbReference type="EMBL" id="CP139368">
    <property type="protein sequence ID" value="WPR90475.1"/>
    <property type="molecule type" value="Genomic_DNA"/>
</dbReference>
<dbReference type="InterPro" id="IPR019967">
    <property type="entry name" value="F420-dep_enz_PPOX_Rv0121"/>
</dbReference>
<accession>A0ABZ0SNV9</accession>
<dbReference type="Pfam" id="PF01243">
    <property type="entry name" value="PNPOx_N"/>
    <property type="match status" value="1"/>
</dbReference>
<keyword evidence="4" id="KW-1185">Reference proteome</keyword>
<proteinExistence type="predicted"/>
<reference evidence="3 4" key="1">
    <citation type="submission" date="2023-11" db="EMBL/GenBank/DDBJ databases">
        <title>Genome sequence of Microbacterium rhizosphaerae KACC 19337.</title>
        <authorList>
            <person name="Choi H."/>
            <person name="Kim S."/>
            <person name="Kim Y."/>
            <person name="Kwon S.-W."/>
            <person name="Heo J."/>
        </authorList>
    </citation>
    <scope>NUCLEOTIDE SEQUENCE [LARGE SCALE GENOMIC DNA]</scope>
    <source>
        <strain evidence="3 4">KACC 19337</strain>
    </source>
</reference>
<sequence length="138" mass="15838">MRLSEQDARARVDAARTATLATVGDDGRPHLVPITFAVEDDLIFTAVDHKPKSTRRLRRLRNIAHNPRVALLADEYSEDWTRLWWVRVDGVADVIDDAEGMRHPVDALVRRYEQYREHRPEGPVIVIRVDSWSGWSGS</sequence>
<dbReference type="Proteomes" id="UP001323798">
    <property type="component" value="Chromosome"/>
</dbReference>
<dbReference type="NCBIfam" id="TIGR03668">
    <property type="entry name" value="Rv0121_F420"/>
    <property type="match status" value="1"/>
</dbReference>
<dbReference type="InterPro" id="IPR052019">
    <property type="entry name" value="F420H2_bilvrd_red/Heme_oxyg"/>
</dbReference>
<protein>
    <submittedName>
        <fullName evidence="3">TIGR03668 family PPOX class F420-dependent oxidoreductase</fullName>
    </submittedName>
</protein>
<dbReference type="InterPro" id="IPR012349">
    <property type="entry name" value="Split_barrel_FMN-bd"/>
</dbReference>
<dbReference type="InterPro" id="IPR011576">
    <property type="entry name" value="Pyridox_Oxase_N"/>
</dbReference>
<evidence type="ECO:0000313" key="3">
    <source>
        <dbReference type="EMBL" id="WPR90475.1"/>
    </source>
</evidence>
<evidence type="ECO:0000313" key="4">
    <source>
        <dbReference type="Proteomes" id="UP001323798"/>
    </source>
</evidence>
<dbReference type="Gene3D" id="2.30.110.10">
    <property type="entry name" value="Electron Transport, Fmn-binding Protein, Chain A"/>
    <property type="match status" value="1"/>
</dbReference>
<evidence type="ECO:0000259" key="2">
    <source>
        <dbReference type="Pfam" id="PF01243"/>
    </source>
</evidence>
<keyword evidence="1" id="KW-0560">Oxidoreductase</keyword>
<dbReference type="RefSeq" id="WP_320943187.1">
    <property type="nucleotide sequence ID" value="NZ_BAABEU010000011.1"/>
</dbReference>
<feature type="domain" description="Pyridoxamine 5'-phosphate oxidase N-terminal" evidence="2">
    <location>
        <begin position="6"/>
        <end position="135"/>
    </location>
</feature>
<gene>
    <name evidence="3" type="ORF">SM116_04065</name>
</gene>
<dbReference type="PANTHER" id="PTHR35176:SF2">
    <property type="entry name" value="F420H(2)-DEPENDENT REDUCTASE RV1155"/>
    <property type="match status" value="1"/>
</dbReference>
<evidence type="ECO:0000256" key="1">
    <source>
        <dbReference type="ARBA" id="ARBA00023002"/>
    </source>
</evidence>
<dbReference type="SUPFAM" id="SSF50475">
    <property type="entry name" value="FMN-binding split barrel"/>
    <property type="match status" value="1"/>
</dbReference>